<sequence>MNALTQLGYDALDRGVVPDPIVRRAIRYLCRQRLQEIKATEMETSVEAKWAYIHGLKQSEVAIETDKANEQHYEVSTEFIQSCLGPNIKYSCCLYPTGNETLEQAELLMLESYCDKAKLEDGMEILDLGCGWGSLSLFLAKKYPNSTVTALSNSATQKVHIDSQAALRGLNNLTVFTGDVKVFNDFEGTRSFDRILSIEMFEHMKNYEHLLKKVSSWLKPNAEAKTGEALLFVHIFCHRDTPYHFEENDGWMSKHFFSGRSRHLGFEDVVDLELTLGVVFVFLGGTMPSFDLFTHFQTDLTLERSWWINGKHYGRTCENWLKVQDSHRSKWFNTSFPRLDELVTGPAAKAASKQERSTQGAKSFYRFRVFFLACAEFFALDEGESWGVGHYLFKKRN</sequence>
<gene>
    <name evidence="2" type="ORF">BQ2448_3293</name>
</gene>
<evidence type="ECO:0000256" key="1">
    <source>
        <dbReference type="ARBA" id="ARBA00010815"/>
    </source>
</evidence>
<protein>
    <submittedName>
        <fullName evidence="2">BQ2448_3293 protein</fullName>
    </submittedName>
</protein>
<dbReference type="SUPFAM" id="SSF53335">
    <property type="entry name" value="S-adenosyl-L-methionine-dependent methyltransferases"/>
    <property type="match status" value="1"/>
</dbReference>
<dbReference type="PANTHER" id="PTHR43832">
    <property type="match status" value="1"/>
</dbReference>
<dbReference type="OrthoDB" id="506498at2759"/>
<organism evidence="2 3">
    <name type="scientific">Microbotryum intermedium</name>
    <dbReference type="NCBI Taxonomy" id="269621"/>
    <lineage>
        <taxon>Eukaryota</taxon>
        <taxon>Fungi</taxon>
        <taxon>Dikarya</taxon>
        <taxon>Basidiomycota</taxon>
        <taxon>Pucciniomycotina</taxon>
        <taxon>Microbotryomycetes</taxon>
        <taxon>Microbotryales</taxon>
        <taxon>Microbotryaceae</taxon>
        <taxon>Microbotryum</taxon>
    </lineage>
</organism>
<dbReference type="Proteomes" id="UP000198372">
    <property type="component" value="Unassembled WGS sequence"/>
</dbReference>
<proteinExistence type="inferred from homology"/>
<accession>A0A238FES7</accession>
<dbReference type="PANTHER" id="PTHR43832:SF1">
    <property type="entry name" value="S-ADENOSYL-L-METHIONINE-DEPENDENT METHYLTRANSFERASES SUPERFAMILY PROTEIN"/>
    <property type="match status" value="1"/>
</dbReference>
<dbReference type="STRING" id="269621.A0A238FES7"/>
<dbReference type="Pfam" id="PF02353">
    <property type="entry name" value="CMAS"/>
    <property type="match status" value="1"/>
</dbReference>
<reference evidence="3" key="1">
    <citation type="submission" date="2016-09" db="EMBL/GenBank/DDBJ databases">
        <authorList>
            <person name="Jeantristanb JTB J.-T."/>
            <person name="Ricardo R."/>
        </authorList>
    </citation>
    <scope>NUCLEOTIDE SEQUENCE [LARGE SCALE GENOMIC DNA]</scope>
</reference>
<evidence type="ECO:0000313" key="3">
    <source>
        <dbReference type="Proteomes" id="UP000198372"/>
    </source>
</evidence>
<name>A0A238FES7_9BASI</name>
<dbReference type="InterPro" id="IPR029063">
    <property type="entry name" value="SAM-dependent_MTases_sf"/>
</dbReference>
<dbReference type="CDD" id="cd02440">
    <property type="entry name" value="AdoMet_MTases"/>
    <property type="match status" value="1"/>
</dbReference>
<comment type="similarity">
    <text evidence="1">Belongs to the CFA/CMAS family.</text>
</comment>
<keyword evidence="3" id="KW-1185">Reference proteome</keyword>
<dbReference type="AlphaFoldDB" id="A0A238FES7"/>
<evidence type="ECO:0000313" key="2">
    <source>
        <dbReference type="EMBL" id="SCV71705.1"/>
    </source>
</evidence>
<dbReference type="EMBL" id="FMSP01000007">
    <property type="protein sequence ID" value="SCV71705.1"/>
    <property type="molecule type" value="Genomic_DNA"/>
</dbReference>
<dbReference type="Gene3D" id="3.40.50.150">
    <property type="entry name" value="Vaccinia Virus protein VP39"/>
    <property type="match status" value="1"/>
</dbReference>